<gene>
    <name evidence="2" type="ORF">BCR32DRAFT_287085</name>
</gene>
<dbReference type="EMBL" id="MCFG01000524">
    <property type="protein sequence ID" value="ORX64452.1"/>
    <property type="molecule type" value="Genomic_DNA"/>
</dbReference>
<evidence type="ECO:0000313" key="2">
    <source>
        <dbReference type="EMBL" id="ORX64452.1"/>
    </source>
</evidence>
<sequence>MNFKTIFSIAALALAAVSANPVNNIATIKKECEGDGLATFYINDNGEYTCLRQHHKEENLDYRTCFFTDAEGSVVCVEEGFNNIPSCSKNSGATDYEDCAEKFIRFIDHDDKLPYRIRKFPTHEKIFSNYEIDFKECNGNNGVLLSYKTRDNYVCLEKATPKKVKMLSDKDCFKYNDEIHCVVQDNTSAKACVRGAKEYDHERCRRILSIHGIKEINN</sequence>
<protein>
    <submittedName>
        <fullName evidence="2">Uncharacterized protein</fullName>
    </submittedName>
</protein>
<feature type="signal peptide" evidence="1">
    <location>
        <begin position="1"/>
        <end position="19"/>
    </location>
</feature>
<dbReference type="Proteomes" id="UP000193944">
    <property type="component" value="Unassembled WGS sequence"/>
</dbReference>
<evidence type="ECO:0000313" key="3">
    <source>
        <dbReference type="Proteomes" id="UP000193944"/>
    </source>
</evidence>
<reference evidence="2 3" key="2">
    <citation type="submission" date="2016-08" db="EMBL/GenBank/DDBJ databases">
        <title>Pervasive Adenine N6-methylation of Active Genes in Fungi.</title>
        <authorList>
            <consortium name="DOE Joint Genome Institute"/>
            <person name="Mondo S.J."/>
            <person name="Dannebaum R.O."/>
            <person name="Kuo R.C."/>
            <person name="Labutti K."/>
            <person name="Haridas S."/>
            <person name="Kuo A."/>
            <person name="Salamov A."/>
            <person name="Ahrendt S.R."/>
            <person name="Lipzen A."/>
            <person name="Sullivan W."/>
            <person name="Andreopoulos W.B."/>
            <person name="Clum A."/>
            <person name="Lindquist E."/>
            <person name="Daum C."/>
            <person name="Ramamoorthy G.K."/>
            <person name="Gryganskyi A."/>
            <person name="Culley D."/>
            <person name="Magnuson J.K."/>
            <person name="James T.Y."/>
            <person name="O'Malley M.A."/>
            <person name="Stajich J.E."/>
            <person name="Spatafora J.W."/>
            <person name="Visel A."/>
            <person name="Grigoriev I.V."/>
        </authorList>
    </citation>
    <scope>NUCLEOTIDE SEQUENCE [LARGE SCALE GENOMIC DNA]</scope>
    <source>
        <strain evidence="2 3">S4</strain>
    </source>
</reference>
<dbReference type="OrthoDB" id="2174708at2759"/>
<organism evidence="2 3">
    <name type="scientific">Anaeromyces robustus</name>
    <dbReference type="NCBI Taxonomy" id="1754192"/>
    <lineage>
        <taxon>Eukaryota</taxon>
        <taxon>Fungi</taxon>
        <taxon>Fungi incertae sedis</taxon>
        <taxon>Chytridiomycota</taxon>
        <taxon>Chytridiomycota incertae sedis</taxon>
        <taxon>Neocallimastigomycetes</taxon>
        <taxon>Neocallimastigales</taxon>
        <taxon>Neocallimastigaceae</taxon>
        <taxon>Anaeromyces</taxon>
    </lineage>
</organism>
<proteinExistence type="predicted"/>
<evidence type="ECO:0000256" key="1">
    <source>
        <dbReference type="SAM" id="SignalP"/>
    </source>
</evidence>
<keyword evidence="1" id="KW-0732">Signal</keyword>
<keyword evidence="3" id="KW-1185">Reference proteome</keyword>
<name>A0A1Y1VT16_9FUNG</name>
<feature type="chain" id="PRO_5010992780" evidence="1">
    <location>
        <begin position="20"/>
        <end position="218"/>
    </location>
</feature>
<accession>A0A1Y1VT16</accession>
<dbReference type="AlphaFoldDB" id="A0A1Y1VT16"/>
<reference evidence="2 3" key="1">
    <citation type="submission" date="2016-08" db="EMBL/GenBank/DDBJ databases">
        <title>A Parts List for Fungal Cellulosomes Revealed by Comparative Genomics.</title>
        <authorList>
            <consortium name="DOE Joint Genome Institute"/>
            <person name="Haitjema C.H."/>
            <person name="Gilmore S.P."/>
            <person name="Henske J.K."/>
            <person name="Solomon K.V."/>
            <person name="De Groot R."/>
            <person name="Kuo A."/>
            <person name="Mondo S.J."/>
            <person name="Salamov A.A."/>
            <person name="Labutti K."/>
            <person name="Zhao Z."/>
            <person name="Chiniquy J."/>
            <person name="Barry K."/>
            <person name="Brewer H.M."/>
            <person name="Purvine S.O."/>
            <person name="Wright A.T."/>
            <person name="Boxma B."/>
            <person name="Van Alen T."/>
            <person name="Hackstein J.H."/>
            <person name="Baker S.E."/>
            <person name="Grigoriev I.V."/>
            <person name="O'Malley M.A."/>
        </authorList>
    </citation>
    <scope>NUCLEOTIDE SEQUENCE [LARGE SCALE GENOMIC DNA]</scope>
    <source>
        <strain evidence="2 3">S4</strain>
    </source>
</reference>
<comment type="caution">
    <text evidence="2">The sequence shown here is derived from an EMBL/GenBank/DDBJ whole genome shotgun (WGS) entry which is preliminary data.</text>
</comment>